<evidence type="ECO:0000256" key="1">
    <source>
        <dbReference type="SAM" id="MobiDB-lite"/>
    </source>
</evidence>
<sequence>MPWCAPFGAAADRPTRNTRPPFVTTSAFRTAESPQQLVCVVYRKAGSHRMTRQRRPAGESFQYAPCCGARTGGGDGSGCRAGGRRQKSRGAEGQRSGGAERQRPGRWS</sequence>
<dbReference type="EMBL" id="CP053452">
    <property type="protein sequence ID" value="QJW99725.1"/>
    <property type="molecule type" value="Genomic_DNA"/>
</dbReference>
<feature type="region of interest" description="Disordered" evidence="1">
    <location>
        <begin position="69"/>
        <end position="108"/>
    </location>
</feature>
<feature type="compositionally biased region" description="Basic and acidic residues" evidence="1">
    <location>
        <begin position="98"/>
        <end position="108"/>
    </location>
</feature>
<evidence type="ECO:0000313" key="3">
    <source>
        <dbReference type="Proteomes" id="UP000503447"/>
    </source>
</evidence>
<evidence type="ECO:0000313" key="2">
    <source>
        <dbReference type="EMBL" id="QJW99725.1"/>
    </source>
</evidence>
<protein>
    <submittedName>
        <fullName evidence="2">Uncharacterized protein</fullName>
    </submittedName>
</protein>
<name>A0A6M5Z0M4_9BACT</name>
<gene>
    <name evidence="2" type="ORF">FTUN_7348</name>
</gene>
<feature type="region of interest" description="Disordered" evidence="1">
    <location>
        <begin position="1"/>
        <end position="20"/>
    </location>
</feature>
<reference evidence="3" key="1">
    <citation type="submission" date="2020-05" db="EMBL/GenBank/DDBJ databases">
        <title>Frigoriglobus tundricola gen. nov., sp. nov., a psychrotolerant cellulolytic planctomycete of the family Gemmataceae with two divergent copies of 16S rRNA gene.</title>
        <authorList>
            <person name="Kulichevskaya I.S."/>
            <person name="Ivanova A.A."/>
            <person name="Naumoff D.G."/>
            <person name="Beletsky A.V."/>
            <person name="Rijpstra W.I.C."/>
            <person name="Sinninghe Damste J.S."/>
            <person name="Mardanov A.V."/>
            <person name="Ravin N.V."/>
            <person name="Dedysh S.N."/>
        </authorList>
    </citation>
    <scope>NUCLEOTIDE SEQUENCE [LARGE SCALE GENOMIC DNA]</scope>
    <source>
        <strain evidence="3">PL17</strain>
    </source>
</reference>
<dbReference type="Proteomes" id="UP000503447">
    <property type="component" value="Chromosome"/>
</dbReference>
<accession>A0A6M5Z0M4</accession>
<organism evidence="2 3">
    <name type="scientific">Frigoriglobus tundricola</name>
    <dbReference type="NCBI Taxonomy" id="2774151"/>
    <lineage>
        <taxon>Bacteria</taxon>
        <taxon>Pseudomonadati</taxon>
        <taxon>Planctomycetota</taxon>
        <taxon>Planctomycetia</taxon>
        <taxon>Gemmatales</taxon>
        <taxon>Gemmataceae</taxon>
        <taxon>Frigoriglobus</taxon>
    </lineage>
</organism>
<dbReference type="KEGG" id="ftj:FTUN_7348"/>
<proteinExistence type="predicted"/>
<keyword evidence="3" id="KW-1185">Reference proteome</keyword>
<feature type="compositionally biased region" description="Gly residues" evidence="1">
    <location>
        <begin position="70"/>
        <end position="81"/>
    </location>
</feature>
<dbReference type="AlphaFoldDB" id="A0A6M5Z0M4"/>